<keyword evidence="2" id="KW-1185">Reference proteome</keyword>
<name>A0A402BKP2_9CHLR</name>
<dbReference type="EMBL" id="BIFT01000002">
    <property type="protein sequence ID" value="GCE31937.1"/>
    <property type="molecule type" value="Genomic_DNA"/>
</dbReference>
<proteinExistence type="predicted"/>
<reference evidence="2" key="1">
    <citation type="submission" date="2018-12" db="EMBL/GenBank/DDBJ databases">
        <title>Tengunoibacter tsumagoiensis gen. nov., sp. nov., Dictyobacter kobayashii sp. nov., D. alpinus sp. nov., and D. joshuensis sp. nov. and description of Dictyobacteraceae fam. nov. within the order Ktedonobacterales isolated from Tengu-no-mugimeshi.</title>
        <authorList>
            <person name="Wang C.M."/>
            <person name="Zheng Y."/>
            <person name="Sakai Y."/>
            <person name="Toyoda A."/>
            <person name="Minakuchi Y."/>
            <person name="Abe K."/>
            <person name="Yokota A."/>
            <person name="Yabe S."/>
        </authorList>
    </citation>
    <scope>NUCLEOTIDE SEQUENCE [LARGE SCALE GENOMIC DNA]</scope>
    <source>
        <strain evidence="2">Uno16</strain>
    </source>
</reference>
<dbReference type="Proteomes" id="UP000287171">
    <property type="component" value="Unassembled WGS sequence"/>
</dbReference>
<evidence type="ECO:0000313" key="2">
    <source>
        <dbReference type="Proteomes" id="UP000287171"/>
    </source>
</evidence>
<comment type="caution">
    <text evidence="1">The sequence shown here is derived from an EMBL/GenBank/DDBJ whole genome shotgun (WGS) entry which is preliminary data.</text>
</comment>
<dbReference type="AlphaFoldDB" id="A0A402BKP2"/>
<protein>
    <submittedName>
        <fullName evidence="1">Uncharacterized protein</fullName>
    </submittedName>
</protein>
<sequence length="63" mass="7389">MVFIVTFSFIIYPHWSHSEGLLCHIYDKPKRRDVTDEKERIGGQQRSCSPSTDQVFFVIPMTN</sequence>
<gene>
    <name evidence="1" type="ORF">KDA_74210</name>
</gene>
<evidence type="ECO:0000313" key="1">
    <source>
        <dbReference type="EMBL" id="GCE31937.1"/>
    </source>
</evidence>
<accession>A0A402BKP2</accession>
<organism evidence="1 2">
    <name type="scientific">Dictyobacter alpinus</name>
    <dbReference type="NCBI Taxonomy" id="2014873"/>
    <lineage>
        <taxon>Bacteria</taxon>
        <taxon>Bacillati</taxon>
        <taxon>Chloroflexota</taxon>
        <taxon>Ktedonobacteria</taxon>
        <taxon>Ktedonobacterales</taxon>
        <taxon>Dictyobacteraceae</taxon>
        <taxon>Dictyobacter</taxon>
    </lineage>
</organism>